<gene>
    <name evidence="2" type="ORF">ANN_11285</name>
</gene>
<keyword evidence="3" id="KW-1185">Reference proteome</keyword>
<feature type="region of interest" description="Disordered" evidence="1">
    <location>
        <begin position="1"/>
        <end position="61"/>
    </location>
</feature>
<reference evidence="2 3" key="1">
    <citation type="journal article" date="2022" name="Allergy">
        <title>Genome assembly and annotation of Periplaneta americana reveal a comprehensive cockroach allergen profile.</title>
        <authorList>
            <person name="Wang L."/>
            <person name="Xiong Q."/>
            <person name="Saelim N."/>
            <person name="Wang L."/>
            <person name="Nong W."/>
            <person name="Wan A.T."/>
            <person name="Shi M."/>
            <person name="Liu X."/>
            <person name="Cao Q."/>
            <person name="Hui J.H.L."/>
            <person name="Sookrung N."/>
            <person name="Leung T.F."/>
            <person name="Tungtrongchitr A."/>
            <person name="Tsui S.K.W."/>
        </authorList>
    </citation>
    <scope>NUCLEOTIDE SEQUENCE [LARGE SCALE GENOMIC DNA]</scope>
    <source>
        <strain evidence="2">PWHHKU_190912</strain>
    </source>
</reference>
<feature type="compositionally biased region" description="Polar residues" evidence="1">
    <location>
        <begin position="47"/>
        <end position="61"/>
    </location>
</feature>
<feature type="compositionally biased region" description="Basic and acidic residues" evidence="1">
    <location>
        <begin position="169"/>
        <end position="185"/>
    </location>
</feature>
<organism evidence="2 3">
    <name type="scientific">Periplaneta americana</name>
    <name type="common">American cockroach</name>
    <name type="synonym">Blatta americana</name>
    <dbReference type="NCBI Taxonomy" id="6978"/>
    <lineage>
        <taxon>Eukaryota</taxon>
        <taxon>Metazoa</taxon>
        <taxon>Ecdysozoa</taxon>
        <taxon>Arthropoda</taxon>
        <taxon>Hexapoda</taxon>
        <taxon>Insecta</taxon>
        <taxon>Pterygota</taxon>
        <taxon>Neoptera</taxon>
        <taxon>Polyneoptera</taxon>
        <taxon>Dictyoptera</taxon>
        <taxon>Blattodea</taxon>
        <taxon>Blattoidea</taxon>
        <taxon>Blattidae</taxon>
        <taxon>Blattinae</taxon>
        <taxon>Periplaneta</taxon>
    </lineage>
</organism>
<proteinExistence type="predicted"/>
<accession>A0ABQ8T4K8</accession>
<feature type="compositionally biased region" description="Polar residues" evidence="1">
    <location>
        <begin position="13"/>
        <end position="27"/>
    </location>
</feature>
<dbReference type="Proteomes" id="UP001148838">
    <property type="component" value="Unassembled WGS sequence"/>
</dbReference>
<comment type="caution">
    <text evidence="2">The sequence shown here is derived from an EMBL/GenBank/DDBJ whole genome shotgun (WGS) entry which is preliminary data.</text>
</comment>
<feature type="region of interest" description="Disordered" evidence="1">
    <location>
        <begin position="169"/>
        <end position="190"/>
    </location>
</feature>
<sequence length="218" mass="24229">MPQFDSEGIPNQVPETNKPNILNGPTSRNREGSDQSTPCLPGRRTRAATTPSASLISREQRSSNILSKYPVRNSFDNDLHSSGFQEPHISRQEGRPLRNRLWVPSLSQYLCQDSFLKTTSEGASTPYKGCRNGSCAAWSPSRYELKVGDVGGHWKEKKELVGSLAEKKLPIEGRTGRNGEREKSSGQKKISNNKICVSCAGTKRKAESRKDWRILGLQ</sequence>
<protein>
    <submittedName>
        <fullName evidence="2">Uncharacterized protein</fullName>
    </submittedName>
</protein>
<evidence type="ECO:0000313" key="3">
    <source>
        <dbReference type="Proteomes" id="UP001148838"/>
    </source>
</evidence>
<dbReference type="EMBL" id="JAJSOF020000015">
    <property type="protein sequence ID" value="KAJ4441430.1"/>
    <property type="molecule type" value="Genomic_DNA"/>
</dbReference>
<evidence type="ECO:0000313" key="2">
    <source>
        <dbReference type="EMBL" id="KAJ4441430.1"/>
    </source>
</evidence>
<evidence type="ECO:0000256" key="1">
    <source>
        <dbReference type="SAM" id="MobiDB-lite"/>
    </source>
</evidence>
<name>A0ABQ8T4K8_PERAM</name>